<gene>
    <name evidence="7" type="ORF">ALAG00032_LOCUS15178</name>
</gene>
<sequence length="329" mass="36876">MFFTALLLVCAYADQALEQTIEVGVGSEIVIRLKTYGNKNSQKITRLPDSGTLYHLSKVYAKYGYEPKRGKLVQLDDSVDRVLYERPKYDTENRHGAWGYFVWGNARVNLVGPSHILIASRFDNSDEQWQLVRNRASSPTWDPAGLGIHINRFIIGFDDLVHKSPGSTSETNSSRFLFSAPSKFLHRQAAAYGGTLEFALIALAGEIFSKNSASRHNLVEIQGTNGITLTFPLWNVSQSTNGIFSIPLNENSGWIQDPKNELLQWSVPSKCTFIQTLADIRYFYILGDFSDWYESIALDNVLLRAGRGTDPSYSVRQLPLCSQLSPCSC</sequence>
<evidence type="ECO:0000256" key="4">
    <source>
        <dbReference type="ARBA" id="ARBA00023180"/>
    </source>
</evidence>
<evidence type="ECO:0000256" key="3">
    <source>
        <dbReference type="ARBA" id="ARBA00023157"/>
    </source>
</evidence>
<dbReference type="AlphaFoldDB" id="A0A7S3K4L5"/>
<proteinExistence type="predicted"/>
<keyword evidence="2" id="KW-0677">Repeat</keyword>
<evidence type="ECO:0000256" key="2">
    <source>
        <dbReference type="ARBA" id="ARBA00022737"/>
    </source>
</evidence>
<keyword evidence="1 5" id="KW-0732">Signal</keyword>
<dbReference type="SMART" id="SM00281">
    <property type="entry name" value="LamB"/>
    <property type="match status" value="1"/>
</dbReference>
<dbReference type="InterPro" id="IPR000034">
    <property type="entry name" value="Laminin_IV"/>
</dbReference>
<evidence type="ECO:0000259" key="6">
    <source>
        <dbReference type="PROSITE" id="PS51115"/>
    </source>
</evidence>
<reference evidence="7" key="1">
    <citation type="submission" date="2021-01" db="EMBL/GenBank/DDBJ databases">
        <authorList>
            <person name="Corre E."/>
            <person name="Pelletier E."/>
            <person name="Niang G."/>
            <person name="Scheremetjew M."/>
            <person name="Finn R."/>
            <person name="Kale V."/>
            <person name="Holt S."/>
            <person name="Cochrane G."/>
            <person name="Meng A."/>
            <person name="Brown T."/>
            <person name="Cohen L."/>
        </authorList>
    </citation>
    <scope>NUCLEOTIDE SEQUENCE</scope>
    <source>
        <strain evidence="7">CCMP1510</strain>
    </source>
</reference>
<organism evidence="7">
    <name type="scientific">Aureoumbra lagunensis</name>
    <dbReference type="NCBI Taxonomy" id="44058"/>
    <lineage>
        <taxon>Eukaryota</taxon>
        <taxon>Sar</taxon>
        <taxon>Stramenopiles</taxon>
        <taxon>Ochrophyta</taxon>
        <taxon>Pelagophyceae</taxon>
        <taxon>Pelagomonadales</taxon>
        <taxon>Aureoumbra</taxon>
    </lineage>
</organism>
<keyword evidence="3" id="KW-1015">Disulfide bond</keyword>
<feature type="chain" id="PRO_5030806563" description="Laminin IV type A domain-containing protein" evidence="5">
    <location>
        <begin position="19"/>
        <end position="329"/>
    </location>
</feature>
<keyword evidence="4" id="KW-0325">Glycoprotein</keyword>
<dbReference type="PROSITE" id="PS51115">
    <property type="entry name" value="LAMININ_IVA"/>
    <property type="match status" value="1"/>
</dbReference>
<feature type="domain" description="Laminin IV type A" evidence="6">
    <location>
        <begin position="124"/>
        <end position="326"/>
    </location>
</feature>
<accession>A0A7S3K4L5</accession>
<feature type="signal peptide" evidence="5">
    <location>
        <begin position="1"/>
        <end position="18"/>
    </location>
</feature>
<dbReference type="Pfam" id="PF00052">
    <property type="entry name" value="Laminin_B"/>
    <property type="match status" value="1"/>
</dbReference>
<dbReference type="EMBL" id="HBIJ01023089">
    <property type="protein sequence ID" value="CAE0374375.1"/>
    <property type="molecule type" value="Transcribed_RNA"/>
</dbReference>
<evidence type="ECO:0000313" key="7">
    <source>
        <dbReference type="EMBL" id="CAE0374375.1"/>
    </source>
</evidence>
<evidence type="ECO:0000256" key="5">
    <source>
        <dbReference type="SAM" id="SignalP"/>
    </source>
</evidence>
<name>A0A7S3K4L5_9STRA</name>
<evidence type="ECO:0000256" key="1">
    <source>
        <dbReference type="ARBA" id="ARBA00022729"/>
    </source>
</evidence>
<protein>
    <recommendedName>
        <fullName evidence="6">Laminin IV type A domain-containing protein</fullName>
    </recommendedName>
</protein>